<keyword evidence="8 10" id="KW-0472">Membrane</keyword>
<dbReference type="InterPro" id="IPR011527">
    <property type="entry name" value="ABC1_TM_dom"/>
</dbReference>
<dbReference type="Proteomes" id="UP001139336">
    <property type="component" value="Unassembled WGS sequence"/>
</dbReference>
<evidence type="ECO:0000256" key="8">
    <source>
        <dbReference type="ARBA" id="ARBA00023136"/>
    </source>
</evidence>
<dbReference type="InterPro" id="IPR039421">
    <property type="entry name" value="Type_1_exporter"/>
</dbReference>
<evidence type="ECO:0000256" key="9">
    <source>
        <dbReference type="ARBA" id="ARBA00023455"/>
    </source>
</evidence>
<evidence type="ECO:0000313" key="13">
    <source>
        <dbReference type="EMBL" id="MCF4006374.1"/>
    </source>
</evidence>
<comment type="subcellular location">
    <subcellularLocation>
        <location evidence="1">Cell inner membrane</location>
        <topology evidence="1">Multi-pass membrane protein</topology>
    </subcellularLocation>
</comment>
<evidence type="ECO:0000256" key="1">
    <source>
        <dbReference type="ARBA" id="ARBA00004429"/>
    </source>
</evidence>
<keyword evidence="2" id="KW-1003">Cell membrane</keyword>
<evidence type="ECO:0000256" key="10">
    <source>
        <dbReference type="SAM" id="Phobius"/>
    </source>
</evidence>
<evidence type="ECO:0000256" key="2">
    <source>
        <dbReference type="ARBA" id="ARBA00022519"/>
    </source>
</evidence>
<evidence type="ECO:0000256" key="6">
    <source>
        <dbReference type="ARBA" id="ARBA00022967"/>
    </source>
</evidence>
<feature type="transmembrane region" description="Helical" evidence="10">
    <location>
        <begin position="21"/>
        <end position="45"/>
    </location>
</feature>
<dbReference type="PANTHER" id="PTHR24221">
    <property type="entry name" value="ATP-BINDING CASSETTE SUB-FAMILY B"/>
    <property type="match status" value="1"/>
</dbReference>
<feature type="domain" description="ABC transmembrane type-1" evidence="12">
    <location>
        <begin position="17"/>
        <end position="291"/>
    </location>
</feature>
<comment type="caution">
    <text evidence="13">The sequence shown here is derived from an EMBL/GenBank/DDBJ whole genome shotgun (WGS) entry which is preliminary data.</text>
</comment>
<evidence type="ECO:0000313" key="14">
    <source>
        <dbReference type="Proteomes" id="UP001139336"/>
    </source>
</evidence>
<dbReference type="PROSITE" id="PS50893">
    <property type="entry name" value="ABC_TRANSPORTER_2"/>
    <property type="match status" value="1"/>
</dbReference>
<keyword evidence="5 13" id="KW-0067">ATP-binding</keyword>
<protein>
    <submittedName>
        <fullName evidence="13">ABC transporter ATP-binding protein/permease</fullName>
    </submittedName>
</protein>
<feature type="transmembrane region" description="Helical" evidence="10">
    <location>
        <begin position="253"/>
        <end position="270"/>
    </location>
</feature>
<dbReference type="InterPro" id="IPR027417">
    <property type="entry name" value="P-loop_NTPase"/>
</dbReference>
<dbReference type="GO" id="GO:0140359">
    <property type="term" value="F:ABC-type transporter activity"/>
    <property type="evidence" value="ECO:0007669"/>
    <property type="project" value="InterPro"/>
</dbReference>
<evidence type="ECO:0000259" key="11">
    <source>
        <dbReference type="PROSITE" id="PS50893"/>
    </source>
</evidence>
<keyword evidence="4" id="KW-0547">Nucleotide-binding</keyword>
<dbReference type="RefSeq" id="WP_236118180.1">
    <property type="nucleotide sequence ID" value="NZ_JAKGSI010000002.1"/>
</dbReference>
<sequence length="552" mass="59811">MLTWLLRHTRPVLGPLVWSTLCRILDHLLGIGVIGLTGWLLVWAAERAAQGEGVPGSSVWQIVGIIVLMCLVKAFLHYGEQFLGHLVAFKALELLRTTLFRELIPRSPAIVARRDAHGSGDVLSRATADIDGIEVFFAHSIAPLISSVVVPILTFIGVGVLASPRMAIVAGIVLLIVWVLILLVGWRSASRAAGASLSARGAQGQTLTDTVQGVREILGYGAEERQWTEIRAHRREGRTPAARLTGILAGRRALMILGHTLSVIIPLLSLRGAEGLSAAGVVASALALWRLWEIIEGVEACATSLHTALGGARRVYELTHEEPAVTAGGEEWQPERAPDVTWENVSFEAPRLDGFSLDARSGEWTTIVGRTGSGKSTALNLLLRYWDADDGRVLLDGCDIRDFRPQSLYENIGVVPQHAAVLTGTIRENLQLGAPQASEEDMWHALDDVCLTEEITAMGGLDTPVGEAGAALSGGQLQRLVIAAMLLKKPQLIVLDESTSHLNPELARDVRTRVRARFPRATVIEVSHTLAPDDPLVDHRVECDRGRIRQSH</sequence>
<keyword evidence="3 10" id="KW-0812">Transmembrane</keyword>
<keyword evidence="14" id="KW-1185">Reference proteome</keyword>
<dbReference type="PROSITE" id="PS50929">
    <property type="entry name" value="ABC_TM1F"/>
    <property type="match status" value="1"/>
</dbReference>
<comment type="similarity">
    <text evidence="9">Belongs to the ABC transporter superfamily. Siderophore-Fe(3+) uptake transporter (SIUT) (TC 3.A.1.21) family.</text>
</comment>
<dbReference type="GO" id="GO:0005524">
    <property type="term" value="F:ATP binding"/>
    <property type="evidence" value="ECO:0007669"/>
    <property type="project" value="UniProtKB-KW"/>
</dbReference>
<evidence type="ECO:0000259" key="12">
    <source>
        <dbReference type="PROSITE" id="PS50929"/>
    </source>
</evidence>
<evidence type="ECO:0000256" key="7">
    <source>
        <dbReference type="ARBA" id="ARBA00022989"/>
    </source>
</evidence>
<keyword evidence="7 10" id="KW-1133">Transmembrane helix</keyword>
<keyword evidence="6" id="KW-1278">Translocase</keyword>
<organism evidence="13 14">
    <name type="scientific">Corynebacterium uropygiale</name>
    <dbReference type="NCBI Taxonomy" id="1775911"/>
    <lineage>
        <taxon>Bacteria</taxon>
        <taxon>Bacillati</taxon>
        <taxon>Actinomycetota</taxon>
        <taxon>Actinomycetes</taxon>
        <taxon>Mycobacteriales</taxon>
        <taxon>Corynebacteriaceae</taxon>
        <taxon>Corynebacterium</taxon>
    </lineage>
</organism>
<dbReference type="InterPro" id="IPR017871">
    <property type="entry name" value="ABC_transporter-like_CS"/>
</dbReference>
<dbReference type="InterPro" id="IPR003593">
    <property type="entry name" value="AAA+_ATPase"/>
</dbReference>
<dbReference type="GO" id="GO:0016887">
    <property type="term" value="F:ATP hydrolysis activity"/>
    <property type="evidence" value="ECO:0007669"/>
    <property type="project" value="InterPro"/>
</dbReference>
<evidence type="ECO:0000256" key="3">
    <source>
        <dbReference type="ARBA" id="ARBA00022692"/>
    </source>
</evidence>
<feature type="transmembrane region" description="Helical" evidence="10">
    <location>
        <begin position="135"/>
        <end position="160"/>
    </location>
</feature>
<dbReference type="Gene3D" id="3.40.50.300">
    <property type="entry name" value="P-loop containing nucleotide triphosphate hydrolases"/>
    <property type="match status" value="1"/>
</dbReference>
<dbReference type="GO" id="GO:0005886">
    <property type="term" value="C:plasma membrane"/>
    <property type="evidence" value="ECO:0007669"/>
    <property type="project" value="UniProtKB-SubCell"/>
</dbReference>
<dbReference type="InterPro" id="IPR003439">
    <property type="entry name" value="ABC_transporter-like_ATP-bd"/>
</dbReference>
<gene>
    <name evidence="13" type="ORF">L1O03_04155</name>
</gene>
<reference evidence="13" key="1">
    <citation type="submission" date="2022-01" db="EMBL/GenBank/DDBJ databases">
        <title>Corynebacterium sp. nov isolated from isolated from the feces of the greater white-fronted geese (Anser albifrons) at Poyang Lake, PR China.</title>
        <authorList>
            <person name="Liu Q."/>
        </authorList>
    </citation>
    <scope>NUCLEOTIDE SEQUENCE</scope>
    <source>
        <strain evidence="13">JCM 32435</strain>
    </source>
</reference>
<dbReference type="PROSITE" id="PS00211">
    <property type="entry name" value="ABC_TRANSPORTER_1"/>
    <property type="match status" value="1"/>
</dbReference>
<feature type="transmembrane region" description="Helical" evidence="10">
    <location>
        <begin position="166"/>
        <end position="186"/>
    </location>
</feature>
<dbReference type="Pfam" id="PF00664">
    <property type="entry name" value="ABC_membrane"/>
    <property type="match status" value="1"/>
</dbReference>
<proteinExistence type="inferred from homology"/>
<dbReference type="SUPFAM" id="SSF90123">
    <property type="entry name" value="ABC transporter transmembrane region"/>
    <property type="match status" value="1"/>
</dbReference>
<dbReference type="SUPFAM" id="SSF52540">
    <property type="entry name" value="P-loop containing nucleoside triphosphate hydrolases"/>
    <property type="match status" value="1"/>
</dbReference>
<feature type="transmembrane region" description="Helical" evidence="10">
    <location>
        <begin position="57"/>
        <end position="76"/>
    </location>
</feature>
<dbReference type="EMBL" id="JAKGSI010000002">
    <property type="protein sequence ID" value="MCF4006374.1"/>
    <property type="molecule type" value="Genomic_DNA"/>
</dbReference>
<dbReference type="InterPro" id="IPR036640">
    <property type="entry name" value="ABC1_TM_sf"/>
</dbReference>
<evidence type="ECO:0000256" key="5">
    <source>
        <dbReference type="ARBA" id="ARBA00022840"/>
    </source>
</evidence>
<dbReference type="Pfam" id="PF00005">
    <property type="entry name" value="ABC_tran"/>
    <property type="match status" value="1"/>
</dbReference>
<dbReference type="SMART" id="SM00382">
    <property type="entry name" value="AAA"/>
    <property type="match status" value="1"/>
</dbReference>
<keyword evidence="2" id="KW-0997">Cell inner membrane</keyword>
<dbReference type="AlphaFoldDB" id="A0A9X1QRT1"/>
<name>A0A9X1QRT1_9CORY</name>
<evidence type="ECO:0000256" key="4">
    <source>
        <dbReference type="ARBA" id="ARBA00022741"/>
    </source>
</evidence>
<dbReference type="PANTHER" id="PTHR24221:SF654">
    <property type="entry name" value="ATP-BINDING CASSETTE SUB-FAMILY B MEMBER 6"/>
    <property type="match status" value="1"/>
</dbReference>
<dbReference type="Gene3D" id="1.20.1560.10">
    <property type="entry name" value="ABC transporter type 1, transmembrane domain"/>
    <property type="match status" value="1"/>
</dbReference>
<dbReference type="GO" id="GO:0034040">
    <property type="term" value="F:ATPase-coupled lipid transmembrane transporter activity"/>
    <property type="evidence" value="ECO:0007669"/>
    <property type="project" value="TreeGrafter"/>
</dbReference>
<feature type="domain" description="ABC transporter" evidence="11">
    <location>
        <begin position="335"/>
        <end position="552"/>
    </location>
</feature>
<accession>A0A9X1QRT1</accession>